<dbReference type="SUPFAM" id="SSF53474">
    <property type="entry name" value="alpha/beta-Hydrolases"/>
    <property type="match status" value="1"/>
</dbReference>
<dbReference type="Pfam" id="PF12146">
    <property type="entry name" value="Hydrolase_4"/>
    <property type="match status" value="1"/>
</dbReference>
<protein>
    <recommendedName>
        <fullName evidence="1">Serine aminopeptidase S33 domain-containing protein</fullName>
    </recommendedName>
</protein>
<evidence type="ECO:0000259" key="1">
    <source>
        <dbReference type="Pfam" id="PF12146"/>
    </source>
</evidence>
<gene>
    <name evidence="2" type="ORF">AQUCO_02000425v1</name>
</gene>
<dbReference type="AlphaFoldDB" id="A0A2G5DHG4"/>
<dbReference type="InterPro" id="IPR029058">
    <property type="entry name" value="AB_hydrolase_fold"/>
</dbReference>
<dbReference type="InterPro" id="IPR022742">
    <property type="entry name" value="Hydrolase_4"/>
</dbReference>
<dbReference type="Gene3D" id="3.40.50.1820">
    <property type="entry name" value="alpha/beta hydrolase"/>
    <property type="match status" value="1"/>
</dbReference>
<evidence type="ECO:0000313" key="2">
    <source>
        <dbReference type="EMBL" id="PIA42961.1"/>
    </source>
</evidence>
<accession>A0A2G5DHG4</accession>
<evidence type="ECO:0000313" key="3">
    <source>
        <dbReference type="Proteomes" id="UP000230069"/>
    </source>
</evidence>
<dbReference type="FunCoup" id="A0A2G5DHG4">
    <property type="interactions" value="124"/>
</dbReference>
<dbReference type="Proteomes" id="UP000230069">
    <property type="component" value="Unassembled WGS sequence"/>
</dbReference>
<keyword evidence="3" id="KW-1185">Reference proteome</keyword>
<feature type="domain" description="Serine aminopeptidase S33" evidence="1">
    <location>
        <begin position="44"/>
        <end position="168"/>
    </location>
</feature>
<dbReference type="PANTHER" id="PTHR42886">
    <property type="entry name" value="RE40534P-RELATED"/>
    <property type="match status" value="1"/>
</dbReference>
<name>A0A2G5DHG4_AQUCA</name>
<sequence>MEHSSSSHKAKHSSLEVRDLRITIVNKYGEKLVGVLHETCSIELVILCHGFRSSKECTSLVSIASALANKGISAFRFDFSGNGESEGSFQYGNYHKDADDLRAVVLHFIRDNHVIRAIVGHSKGGNAVLIYAARYHDVHTVVNISGRFNLKRGIEGRLGKDFMQRIKKDGYIDVKNMKGKIVYRVTRESMVDRLTTDVGPACLLIDNKCRVLTIHGSDDAIVSTEDAIEFDKMISNHKLHLIEGANHDFTSHQAELASLVVDFILEDRKGTPNQVPLCTRLDESFKARL</sequence>
<dbReference type="PANTHER" id="PTHR42886:SF38">
    <property type="entry name" value="ALPHA_BETA-HYDROLASES SUPERFAMILY PROTEIN"/>
    <property type="match status" value="1"/>
</dbReference>
<dbReference type="EMBL" id="KZ305037">
    <property type="protein sequence ID" value="PIA42961.1"/>
    <property type="molecule type" value="Genomic_DNA"/>
</dbReference>
<organism evidence="2 3">
    <name type="scientific">Aquilegia coerulea</name>
    <name type="common">Rocky mountain columbine</name>
    <dbReference type="NCBI Taxonomy" id="218851"/>
    <lineage>
        <taxon>Eukaryota</taxon>
        <taxon>Viridiplantae</taxon>
        <taxon>Streptophyta</taxon>
        <taxon>Embryophyta</taxon>
        <taxon>Tracheophyta</taxon>
        <taxon>Spermatophyta</taxon>
        <taxon>Magnoliopsida</taxon>
        <taxon>Ranunculales</taxon>
        <taxon>Ranunculaceae</taxon>
        <taxon>Thalictroideae</taxon>
        <taxon>Aquilegia</taxon>
    </lineage>
</organism>
<dbReference type="OrthoDB" id="9988524at2759"/>
<dbReference type="STRING" id="218851.A0A2G5DHG4"/>
<proteinExistence type="predicted"/>
<reference evidence="2 3" key="1">
    <citation type="submission" date="2017-09" db="EMBL/GenBank/DDBJ databases">
        <title>WGS assembly of Aquilegia coerulea Goldsmith.</title>
        <authorList>
            <person name="Hodges S."/>
            <person name="Kramer E."/>
            <person name="Nordborg M."/>
            <person name="Tomkins J."/>
            <person name="Borevitz J."/>
            <person name="Derieg N."/>
            <person name="Yan J."/>
            <person name="Mihaltcheva S."/>
            <person name="Hayes R.D."/>
            <person name="Rokhsar D."/>
        </authorList>
    </citation>
    <scope>NUCLEOTIDE SEQUENCE [LARGE SCALE GENOMIC DNA]</scope>
    <source>
        <strain evidence="3">cv. Goldsmith</strain>
    </source>
</reference>
<dbReference type="InParanoid" id="A0A2G5DHG4"/>